<reference evidence="2" key="1">
    <citation type="submission" date="2025-08" db="UniProtKB">
        <authorList>
            <consortium name="RefSeq"/>
        </authorList>
    </citation>
    <scope>IDENTIFICATION</scope>
</reference>
<keyword evidence="1" id="KW-1185">Reference proteome</keyword>
<sequence length="360" mass="39299">MSVTYRPTDAASVAMNQLQGGQYPEGFAIEATKRLPDPNKVFIGGLSDDTSKQALLEYLSQFGEIMDFIIKINRNTGLSRRFGFVVFKDSASVEKVLQVKEHKLDGKIISLKRAIAIDSNFPVRKVFVGGLNPGMPVHKIRQYFETFGVIQDIELPVWPNTNKRRAFGFITYKHENAARKLLDNRYHLIGARPCEIKIAHPQEYGRPRLLKSVAPFACRVRRQVIRGIRPNQDVCGANPADLGTNPGVQDASGGGGPDAGGASYLGAYPGDLGTNPAVQGTSGGGSLLSILVPVPSSPYNQVRSDQIFSNTMNVYNIQPIFSDYGGGLFPTFGSTVNNVNVQISQAAPYYSGYQASYQPF</sequence>
<name>A0AC55D452_ECHTE</name>
<dbReference type="RefSeq" id="XP_045146518.1">
    <property type="nucleotide sequence ID" value="XM_045290583.1"/>
</dbReference>
<dbReference type="Proteomes" id="UP000694863">
    <property type="component" value="Unplaced"/>
</dbReference>
<organism evidence="1 2">
    <name type="scientific">Echinops telfairi</name>
    <name type="common">Lesser hedgehog tenrec</name>
    <dbReference type="NCBI Taxonomy" id="9371"/>
    <lineage>
        <taxon>Eukaryota</taxon>
        <taxon>Metazoa</taxon>
        <taxon>Chordata</taxon>
        <taxon>Craniata</taxon>
        <taxon>Vertebrata</taxon>
        <taxon>Euteleostomi</taxon>
        <taxon>Mammalia</taxon>
        <taxon>Eutheria</taxon>
        <taxon>Afrotheria</taxon>
        <taxon>Tenrecidae</taxon>
        <taxon>Tenrecinae</taxon>
        <taxon>Echinops</taxon>
    </lineage>
</organism>
<evidence type="ECO:0000313" key="2">
    <source>
        <dbReference type="RefSeq" id="XP_045146518.1"/>
    </source>
</evidence>
<proteinExistence type="predicted"/>
<gene>
    <name evidence="2" type="primary">LOC101653264</name>
</gene>
<evidence type="ECO:0000313" key="1">
    <source>
        <dbReference type="Proteomes" id="UP000694863"/>
    </source>
</evidence>
<protein>
    <submittedName>
        <fullName evidence="2">Heterogeneous nuclear ribonucleoprotein D-like</fullName>
    </submittedName>
</protein>
<accession>A0AC55D452</accession>